<dbReference type="STRING" id="1797245.A2949_02300"/>
<evidence type="ECO:0000313" key="2">
    <source>
        <dbReference type="EMBL" id="OGC86835.1"/>
    </source>
</evidence>
<sequence>MSFAASIALAVSLALSGQTAAAAPQITVVTMPAAQTVEEYVRDYFADTPIMIEVARCESHFKQFDKDGSVHRGVVNDQDVGVMQVNEHYHLAVADKLGLDLYSIQGNLAYAKYLYEKEGTQPWSSSSPCWKKSSVYKKELALSK</sequence>
<proteinExistence type="predicted"/>
<dbReference type="InterPro" id="IPR023346">
    <property type="entry name" value="Lysozyme-like_dom_sf"/>
</dbReference>
<comment type="caution">
    <text evidence="2">The sequence shown here is derived from an EMBL/GenBank/DDBJ whole genome shotgun (WGS) entry which is preliminary data.</text>
</comment>
<accession>A0A1F4XYN7</accession>
<organism evidence="2 3">
    <name type="scientific">Candidatus Adlerbacteria bacterium RIFCSPLOWO2_01_FULL_54_21b</name>
    <dbReference type="NCBI Taxonomy" id="1797245"/>
    <lineage>
        <taxon>Bacteria</taxon>
        <taxon>Candidatus Adleribacteriota</taxon>
    </lineage>
</organism>
<gene>
    <name evidence="2" type="ORF">A2949_02300</name>
</gene>
<dbReference type="AlphaFoldDB" id="A0A1F4XYN7"/>
<feature type="chain" id="PRO_5009515471" description="Transglycosylase SLT domain-containing protein" evidence="1">
    <location>
        <begin position="23"/>
        <end position="144"/>
    </location>
</feature>
<feature type="signal peptide" evidence="1">
    <location>
        <begin position="1"/>
        <end position="22"/>
    </location>
</feature>
<evidence type="ECO:0000256" key="1">
    <source>
        <dbReference type="SAM" id="SignalP"/>
    </source>
</evidence>
<reference evidence="2 3" key="1">
    <citation type="journal article" date="2016" name="Nat. Commun.">
        <title>Thousands of microbial genomes shed light on interconnected biogeochemical processes in an aquifer system.</title>
        <authorList>
            <person name="Anantharaman K."/>
            <person name="Brown C.T."/>
            <person name="Hug L.A."/>
            <person name="Sharon I."/>
            <person name="Castelle C.J."/>
            <person name="Probst A.J."/>
            <person name="Thomas B.C."/>
            <person name="Singh A."/>
            <person name="Wilkins M.J."/>
            <person name="Karaoz U."/>
            <person name="Brodie E.L."/>
            <person name="Williams K.H."/>
            <person name="Hubbard S.S."/>
            <person name="Banfield J.F."/>
        </authorList>
    </citation>
    <scope>NUCLEOTIDE SEQUENCE [LARGE SCALE GENOMIC DNA]</scope>
</reference>
<evidence type="ECO:0008006" key="4">
    <source>
        <dbReference type="Google" id="ProtNLM"/>
    </source>
</evidence>
<protein>
    <recommendedName>
        <fullName evidence="4">Transglycosylase SLT domain-containing protein</fullName>
    </recommendedName>
</protein>
<dbReference type="EMBL" id="MEWZ01000013">
    <property type="protein sequence ID" value="OGC86835.1"/>
    <property type="molecule type" value="Genomic_DNA"/>
</dbReference>
<dbReference type="SUPFAM" id="SSF53955">
    <property type="entry name" value="Lysozyme-like"/>
    <property type="match status" value="1"/>
</dbReference>
<keyword evidence="1" id="KW-0732">Signal</keyword>
<evidence type="ECO:0000313" key="3">
    <source>
        <dbReference type="Proteomes" id="UP000178585"/>
    </source>
</evidence>
<name>A0A1F4XYN7_9BACT</name>
<dbReference type="Proteomes" id="UP000178585">
    <property type="component" value="Unassembled WGS sequence"/>
</dbReference>